<reference evidence="13" key="1">
    <citation type="submission" date="2025-08" db="UniProtKB">
        <authorList>
            <consortium name="Ensembl"/>
        </authorList>
    </citation>
    <scope>IDENTIFICATION</scope>
</reference>
<feature type="domain" description="Endonuclease/exonuclease/phosphatase" evidence="12">
    <location>
        <begin position="7"/>
        <end position="212"/>
    </location>
</feature>
<dbReference type="GO" id="GO:0008311">
    <property type="term" value="F:double-stranded DNA 3'-5' DNA exonuclease activity"/>
    <property type="evidence" value="ECO:0007669"/>
    <property type="project" value="UniProtKB-EC"/>
</dbReference>
<dbReference type="GO" id="GO:0008081">
    <property type="term" value="F:phosphoric diester hydrolase activity"/>
    <property type="evidence" value="ECO:0007669"/>
    <property type="project" value="TreeGrafter"/>
</dbReference>
<proteinExistence type="inferred from homology"/>
<evidence type="ECO:0000259" key="12">
    <source>
        <dbReference type="Pfam" id="PF03372"/>
    </source>
</evidence>
<feature type="site" description="Transition state stabilizer" evidence="11">
    <location>
        <position position="142"/>
    </location>
</feature>
<organism evidence="13 14">
    <name type="scientific">Leptobrachium leishanense</name>
    <name type="common">Leishan spiny toad</name>
    <dbReference type="NCBI Taxonomy" id="445787"/>
    <lineage>
        <taxon>Eukaryota</taxon>
        <taxon>Metazoa</taxon>
        <taxon>Chordata</taxon>
        <taxon>Craniata</taxon>
        <taxon>Vertebrata</taxon>
        <taxon>Euteleostomi</taxon>
        <taxon>Amphibia</taxon>
        <taxon>Batrachia</taxon>
        <taxon>Anura</taxon>
        <taxon>Pelobatoidea</taxon>
        <taxon>Megophryidae</taxon>
        <taxon>Leptobrachium</taxon>
    </lineage>
</organism>
<evidence type="ECO:0000313" key="14">
    <source>
        <dbReference type="Proteomes" id="UP000694569"/>
    </source>
</evidence>
<accession>A0A8C5P7P0</accession>
<evidence type="ECO:0000256" key="7">
    <source>
        <dbReference type="ARBA" id="ARBA00022842"/>
    </source>
</evidence>
<dbReference type="Pfam" id="PF03372">
    <property type="entry name" value="Exo_endo_phos"/>
    <property type="match status" value="1"/>
</dbReference>
<reference evidence="13" key="2">
    <citation type="submission" date="2025-09" db="UniProtKB">
        <authorList>
            <consortium name="Ensembl"/>
        </authorList>
    </citation>
    <scope>IDENTIFICATION</scope>
</reference>
<dbReference type="Gene3D" id="3.60.10.10">
    <property type="entry name" value="Endonuclease/exonuclease/phosphatase"/>
    <property type="match status" value="1"/>
</dbReference>
<sequence>MSIKITSLNVKGLKSPNKRRLLLRTLNLAKSDIAFIQETHINKAAKIRLTDHRYPMAISAHSVTKRNGVSILLRKTCPFRVTSEVCDSDGRYVLVSGSMHASPCHLLNIYALNARSEQFWVDMTDLVTSLPRGLVIVGGDMNAVPCAAADRRSPAGLERVPGPSGQDKAFYTFLRRTDLLDAWRVLHPDERDFTFYSAPHGSYSRINLFLCNLTCMAMVLRTDIHSITWSDHADISLQLAVPHSSGPWMWKLNASLLRDPEVVAQAQLALEQYFSENAMEDVSP</sequence>
<dbReference type="GO" id="GO:0003906">
    <property type="term" value="F:DNA-(apurinic or apyrimidinic site) endonuclease activity"/>
    <property type="evidence" value="ECO:0007669"/>
    <property type="project" value="TreeGrafter"/>
</dbReference>
<keyword evidence="6" id="KW-0378">Hydrolase</keyword>
<feature type="binding site" evidence="10">
    <location>
        <position position="140"/>
    </location>
    <ligand>
        <name>Mg(2+)</name>
        <dbReference type="ChEBI" id="CHEBI:18420"/>
        <label>1</label>
    </ligand>
</feature>
<dbReference type="InterPro" id="IPR005135">
    <property type="entry name" value="Endo/exonuclease/phosphatase"/>
</dbReference>
<comment type="similarity">
    <text evidence="2">Belongs to the DNA repair enzymes AP/ExoA family.</text>
</comment>
<evidence type="ECO:0000313" key="13">
    <source>
        <dbReference type="Ensembl" id="ENSLLEP00000003991.1"/>
    </source>
</evidence>
<evidence type="ECO:0000256" key="3">
    <source>
        <dbReference type="ARBA" id="ARBA00012115"/>
    </source>
</evidence>
<dbReference type="GeneTree" id="ENSGT01010000228674"/>
<dbReference type="PANTHER" id="PTHR22748">
    <property type="entry name" value="AP ENDONUCLEASE"/>
    <property type="match status" value="1"/>
</dbReference>
<keyword evidence="10" id="KW-0464">Manganese</keyword>
<keyword evidence="5" id="KW-0227">DNA damage</keyword>
<dbReference type="EC" id="3.1.11.2" evidence="3"/>
<dbReference type="SUPFAM" id="SSF56219">
    <property type="entry name" value="DNase I-like"/>
    <property type="match status" value="1"/>
</dbReference>
<dbReference type="AlphaFoldDB" id="A0A8C5P7P0"/>
<feature type="binding site" evidence="10">
    <location>
        <position position="38"/>
    </location>
    <ligand>
        <name>Mg(2+)</name>
        <dbReference type="ChEBI" id="CHEBI:18420"/>
        <label>1</label>
    </ligand>
</feature>
<feature type="active site" description="Proton acceptor" evidence="9">
    <location>
        <position position="232"/>
    </location>
</feature>
<dbReference type="Ensembl" id="ENSLLET00000004179.1">
    <property type="protein sequence ID" value="ENSLLEP00000003991.1"/>
    <property type="gene ID" value="ENSLLEG00000002568.1"/>
</dbReference>
<dbReference type="CDD" id="cd09076">
    <property type="entry name" value="L1-EN"/>
    <property type="match status" value="1"/>
</dbReference>
<protein>
    <recommendedName>
        <fullName evidence="3">exodeoxyribonuclease III</fullName>
        <ecNumber evidence="3">3.1.11.2</ecNumber>
    </recommendedName>
</protein>
<name>A0A8C5P7P0_9ANUR</name>
<keyword evidence="8" id="KW-0234">DNA repair</keyword>
<keyword evidence="7 10" id="KW-0460">Magnesium</keyword>
<keyword evidence="14" id="KW-1185">Reference proteome</keyword>
<dbReference type="Proteomes" id="UP000694569">
    <property type="component" value="Unplaced"/>
</dbReference>
<evidence type="ECO:0000256" key="9">
    <source>
        <dbReference type="PIRSR" id="PIRSR604808-1"/>
    </source>
</evidence>
<dbReference type="InterPro" id="IPR036691">
    <property type="entry name" value="Endo/exonu/phosph_ase_sf"/>
</dbReference>
<feature type="binding site" evidence="10">
    <location>
        <position position="231"/>
    </location>
    <ligand>
        <name>Mg(2+)</name>
        <dbReference type="ChEBI" id="CHEBI:18420"/>
        <label>1</label>
    </ligand>
</feature>
<feature type="binding site" evidence="10">
    <location>
        <position position="232"/>
    </location>
    <ligand>
        <name>Mg(2+)</name>
        <dbReference type="ChEBI" id="CHEBI:18420"/>
        <label>1</label>
    </ligand>
</feature>
<evidence type="ECO:0000256" key="4">
    <source>
        <dbReference type="ARBA" id="ARBA00022723"/>
    </source>
</evidence>
<feature type="site" description="Interaction with DNA substrate" evidence="11">
    <location>
        <position position="232"/>
    </location>
</feature>
<dbReference type="GO" id="GO:0046872">
    <property type="term" value="F:metal ion binding"/>
    <property type="evidence" value="ECO:0007669"/>
    <property type="project" value="UniProtKB-KW"/>
</dbReference>
<evidence type="ECO:0000256" key="1">
    <source>
        <dbReference type="ARBA" id="ARBA00000493"/>
    </source>
</evidence>
<keyword evidence="4 10" id="KW-0479">Metal-binding</keyword>
<feature type="active site" description="Proton donor/acceptor" evidence="9">
    <location>
        <position position="140"/>
    </location>
</feature>
<dbReference type="PANTHER" id="PTHR22748:SF26">
    <property type="entry name" value="ENDONUCLEASE_EXONUCLEASE_PHOSPHATASE DOMAIN-CONTAINING PROTEIN"/>
    <property type="match status" value="1"/>
</dbReference>
<evidence type="ECO:0000256" key="5">
    <source>
        <dbReference type="ARBA" id="ARBA00022763"/>
    </source>
</evidence>
<evidence type="ECO:0000256" key="10">
    <source>
        <dbReference type="PIRSR" id="PIRSR604808-2"/>
    </source>
</evidence>
<dbReference type="OrthoDB" id="9909359at2759"/>
<evidence type="ECO:0000256" key="6">
    <source>
        <dbReference type="ARBA" id="ARBA00022801"/>
    </source>
</evidence>
<evidence type="ECO:0000256" key="8">
    <source>
        <dbReference type="ARBA" id="ARBA00023204"/>
    </source>
</evidence>
<evidence type="ECO:0000256" key="2">
    <source>
        <dbReference type="ARBA" id="ARBA00007092"/>
    </source>
</evidence>
<dbReference type="InterPro" id="IPR004808">
    <property type="entry name" value="AP_endonuc_1"/>
</dbReference>
<comment type="catalytic activity">
    <reaction evidence="1">
        <text>Exonucleolytic cleavage in the 3'- to 5'-direction to yield nucleoside 5'-phosphates.</text>
        <dbReference type="EC" id="3.1.11.2"/>
    </reaction>
</comment>
<comment type="cofactor">
    <cofactor evidence="10">
        <name>Mg(2+)</name>
        <dbReference type="ChEBI" id="CHEBI:18420"/>
    </cofactor>
    <cofactor evidence="10">
        <name>Mn(2+)</name>
        <dbReference type="ChEBI" id="CHEBI:29035"/>
    </cofactor>
    <text evidence="10">Probably binds two magnesium or manganese ions per subunit.</text>
</comment>
<dbReference type="GO" id="GO:0005634">
    <property type="term" value="C:nucleus"/>
    <property type="evidence" value="ECO:0007669"/>
    <property type="project" value="TreeGrafter"/>
</dbReference>
<dbReference type="GO" id="GO:0006284">
    <property type="term" value="P:base-excision repair"/>
    <property type="evidence" value="ECO:0007669"/>
    <property type="project" value="TreeGrafter"/>
</dbReference>
<feature type="binding site" evidence="10">
    <location>
        <position position="142"/>
    </location>
    <ligand>
        <name>Mg(2+)</name>
        <dbReference type="ChEBI" id="CHEBI:18420"/>
        <label>1</label>
    </ligand>
</feature>
<evidence type="ECO:0000256" key="11">
    <source>
        <dbReference type="PIRSR" id="PIRSR604808-3"/>
    </source>
</evidence>
<feature type="binding site" evidence="10">
    <location>
        <position position="9"/>
    </location>
    <ligand>
        <name>Mg(2+)</name>
        <dbReference type="ChEBI" id="CHEBI:18420"/>
        <label>1</label>
    </ligand>
</feature>
<feature type="active site" evidence="9">
    <location>
        <position position="110"/>
    </location>
</feature>